<evidence type="ECO:0000313" key="1">
    <source>
        <dbReference type="EMBL" id="EFT83651.1"/>
    </source>
</evidence>
<keyword evidence="2" id="KW-1185">Reference proteome</keyword>
<reference evidence="1 2" key="1">
    <citation type="submission" date="2010-12" db="EMBL/GenBank/DDBJ databases">
        <authorList>
            <person name="Muzny D."/>
            <person name="Qin X."/>
            <person name="Buhay C."/>
            <person name="Dugan-Rocha S."/>
            <person name="Ding Y."/>
            <person name="Chen G."/>
            <person name="Hawes A."/>
            <person name="Holder M."/>
            <person name="Jhangiani S."/>
            <person name="Johnson A."/>
            <person name="Khan Z."/>
            <person name="Li Z."/>
            <person name="Liu W."/>
            <person name="Liu X."/>
            <person name="Perez L."/>
            <person name="Shen H."/>
            <person name="Wang Q."/>
            <person name="Watt J."/>
            <person name="Xi L."/>
            <person name="Xin Y."/>
            <person name="Zhou J."/>
            <person name="Deng J."/>
            <person name="Jiang H."/>
            <person name="Liu Y."/>
            <person name="Qu J."/>
            <person name="Song X.-Z."/>
            <person name="Zhang L."/>
            <person name="Villasana D."/>
            <person name="Johnson A."/>
            <person name="Liu J."/>
            <person name="Liyanage D."/>
            <person name="Lorensuhewa L."/>
            <person name="Robinson T."/>
            <person name="Song A."/>
            <person name="Song B.-B."/>
            <person name="Dinh H."/>
            <person name="Thornton R."/>
            <person name="Coyle M."/>
            <person name="Francisco L."/>
            <person name="Jackson L."/>
            <person name="Javaid M."/>
            <person name="Korchina V."/>
            <person name="Kovar C."/>
            <person name="Mata R."/>
            <person name="Mathew T."/>
            <person name="Ngo R."/>
            <person name="Nguyen L."/>
            <person name="Nguyen N."/>
            <person name="Okwuonu G."/>
            <person name="Ongeri F."/>
            <person name="Pham C."/>
            <person name="Simmons D."/>
            <person name="Wilczek-Boney K."/>
            <person name="Hale W."/>
            <person name="Jakkamsetti A."/>
            <person name="Pham P."/>
            <person name="Ruth R."/>
            <person name="San Lucas F."/>
            <person name="Warren J."/>
            <person name="Zhang J."/>
            <person name="Zhao Z."/>
            <person name="Zhou C."/>
            <person name="Zhu D."/>
            <person name="Lee S."/>
            <person name="Bess C."/>
            <person name="Blankenburg K."/>
            <person name="Forbes L."/>
            <person name="Fu Q."/>
            <person name="Gubbala S."/>
            <person name="Hirani K."/>
            <person name="Jayaseelan J.C."/>
            <person name="Lara F."/>
            <person name="Munidasa M."/>
            <person name="Palculict T."/>
            <person name="Patil S."/>
            <person name="Pu L.-L."/>
            <person name="Saada N."/>
            <person name="Tang L."/>
            <person name="Weissenberger G."/>
            <person name="Zhu Y."/>
            <person name="Hemphill L."/>
            <person name="Shang Y."/>
            <person name="Youmans B."/>
            <person name="Ayvaz T."/>
            <person name="Ross M."/>
            <person name="Santibanez J."/>
            <person name="Aqrawi P."/>
            <person name="Gross S."/>
            <person name="Joshi V."/>
            <person name="Fowler G."/>
            <person name="Nazareth L."/>
            <person name="Reid J."/>
            <person name="Worley K."/>
            <person name="Petrosino J."/>
            <person name="Highlander S."/>
            <person name="Gibbs R."/>
        </authorList>
    </citation>
    <scope>NUCLEOTIDE SEQUENCE [LARGE SCALE GENOMIC DNA]</scope>
    <source>
        <strain evidence="1 2">DSM 10105</strain>
    </source>
</reference>
<proteinExistence type="predicted"/>
<organism evidence="1 2">
    <name type="scientific">Parascardovia denticolens DSM 10105 = JCM 12538</name>
    <dbReference type="NCBI Taxonomy" id="864564"/>
    <lineage>
        <taxon>Bacteria</taxon>
        <taxon>Bacillati</taxon>
        <taxon>Actinomycetota</taxon>
        <taxon>Actinomycetes</taxon>
        <taxon>Bifidobacteriales</taxon>
        <taxon>Bifidobacteriaceae</taxon>
        <taxon>Parascardovia</taxon>
    </lineage>
</organism>
<comment type="caution">
    <text evidence="1">The sequence shown here is derived from an EMBL/GenBank/DDBJ whole genome shotgun (WGS) entry which is preliminary data.</text>
</comment>
<sequence>MKRRREKKGFNYQGVKTLDQLLIEPVSIIEDVFPECLFGVFLKISWENDRTAPSSRWASFF</sequence>
<dbReference type="EMBL" id="AEON01000001">
    <property type="protein sequence ID" value="EFT83651.1"/>
    <property type="molecule type" value="Genomic_DNA"/>
</dbReference>
<gene>
    <name evidence="1" type="ORF">HMPREF0620_0656</name>
</gene>
<evidence type="ECO:0000313" key="2">
    <source>
        <dbReference type="Proteomes" id="UP000004946"/>
    </source>
</evidence>
<name>E6K1H0_PARDN</name>
<protein>
    <submittedName>
        <fullName evidence="1">Uncharacterized protein</fullName>
    </submittedName>
</protein>
<dbReference type="Proteomes" id="UP000004946">
    <property type="component" value="Chromosome"/>
</dbReference>
<dbReference type="KEGG" id="pdo:PSDT_0966"/>
<dbReference type="PATRIC" id="fig|864564.6.peg.1052"/>
<dbReference type="AlphaFoldDB" id="E6K1H0"/>
<dbReference type="HOGENOM" id="CLU_2918478_0_0_11"/>
<accession>E6K1H0</accession>